<comment type="caution">
    <text evidence="2">The sequence shown here is derived from an EMBL/GenBank/DDBJ whole genome shotgun (WGS) entry which is preliminary data.</text>
</comment>
<accession>A0A8B6DH24</accession>
<proteinExistence type="predicted"/>
<protein>
    <submittedName>
        <fullName evidence="2">Uncharacterized protein</fullName>
    </submittedName>
</protein>
<name>A0A8B6DH24_MYTGA</name>
<dbReference type="Proteomes" id="UP000596742">
    <property type="component" value="Unassembled WGS sequence"/>
</dbReference>
<reference evidence="2" key="1">
    <citation type="submission" date="2018-11" db="EMBL/GenBank/DDBJ databases">
        <authorList>
            <person name="Alioto T."/>
            <person name="Alioto T."/>
        </authorList>
    </citation>
    <scope>NUCLEOTIDE SEQUENCE</scope>
</reference>
<organism evidence="2 3">
    <name type="scientific">Mytilus galloprovincialis</name>
    <name type="common">Mediterranean mussel</name>
    <dbReference type="NCBI Taxonomy" id="29158"/>
    <lineage>
        <taxon>Eukaryota</taxon>
        <taxon>Metazoa</taxon>
        <taxon>Spiralia</taxon>
        <taxon>Lophotrochozoa</taxon>
        <taxon>Mollusca</taxon>
        <taxon>Bivalvia</taxon>
        <taxon>Autobranchia</taxon>
        <taxon>Pteriomorphia</taxon>
        <taxon>Mytilida</taxon>
        <taxon>Mytiloidea</taxon>
        <taxon>Mytilidae</taxon>
        <taxon>Mytilinae</taxon>
        <taxon>Mytilus</taxon>
    </lineage>
</organism>
<evidence type="ECO:0000313" key="2">
    <source>
        <dbReference type="EMBL" id="VDI19518.1"/>
    </source>
</evidence>
<dbReference type="EMBL" id="UYJE01003462">
    <property type="protein sequence ID" value="VDI19518.1"/>
    <property type="molecule type" value="Genomic_DNA"/>
</dbReference>
<evidence type="ECO:0000256" key="1">
    <source>
        <dbReference type="SAM" id="MobiDB-lite"/>
    </source>
</evidence>
<keyword evidence="3" id="KW-1185">Reference proteome</keyword>
<sequence>MRNILDSQSTSSRSNSPILNPPPSYSELVREVHVDQVTDVTDANEQTEEGEQNNQLPPIHFDEGTILDSQSTSSRSNSPILNPPP</sequence>
<feature type="compositionally biased region" description="Polar residues" evidence="1">
    <location>
        <begin position="1"/>
        <end position="18"/>
    </location>
</feature>
<feature type="compositionally biased region" description="Polar residues" evidence="1">
    <location>
        <begin position="67"/>
        <end position="85"/>
    </location>
</feature>
<feature type="region of interest" description="Disordered" evidence="1">
    <location>
        <begin position="1"/>
        <end position="85"/>
    </location>
</feature>
<dbReference type="AlphaFoldDB" id="A0A8B6DH24"/>
<dbReference type="OrthoDB" id="10612259at2759"/>
<evidence type="ECO:0000313" key="3">
    <source>
        <dbReference type="Proteomes" id="UP000596742"/>
    </source>
</evidence>
<gene>
    <name evidence="2" type="ORF">MGAL_10B010532</name>
</gene>